<evidence type="ECO:0000256" key="8">
    <source>
        <dbReference type="ARBA" id="ARBA00023180"/>
    </source>
</evidence>
<dbReference type="PANTHER" id="PTHR48063:SF102">
    <property type="entry name" value="OS01G0604150 PROTEIN"/>
    <property type="match status" value="1"/>
</dbReference>
<dbReference type="Gene3D" id="3.80.10.10">
    <property type="entry name" value="Ribonuclease Inhibitor"/>
    <property type="match status" value="1"/>
</dbReference>
<evidence type="ECO:0000313" key="11">
    <source>
        <dbReference type="Proteomes" id="UP000008022"/>
    </source>
</evidence>
<keyword evidence="3" id="KW-0812">Transmembrane</keyword>
<sequence>MMVSNPHRCFAVLFRDAITTAAASPKAPASTNGCIAAERDALLSFKAGITRDPKKRLSSWLGENCCQWSGVRCSNRTGHA</sequence>
<accession>A0A0E0MYZ0</accession>
<keyword evidence="4" id="KW-0732">Signal</keyword>
<protein>
    <recommendedName>
        <fullName evidence="9">Leucine-rich repeat-containing N-terminal plant-type domain-containing protein</fullName>
    </recommendedName>
</protein>
<evidence type="ECO:0000256" key="7">
    <source>
        <dbReference type="ARBA" id="ARBA00023136"/>
    </source>
</evidence>
<dbReference type="Pfam" id="PF08263">
    <property type="entry name" value="LRRNT_2"/>
    <property type="match status" value="1"/>
</dbReference>
<keyword evidence="11" id="KW-1185">Reference proteome</keyword>
<dbReference type="HOGENOM" id="CLU_2593987_0_0_1"/>
<keyword evidence="5" id="KW-0677">Repeat</keyword>
<evidence type="ECO:0000313" key="10">
    <source>
        <dbReference type="EnsemblPlants" id="ORUFI01G24660.1"/>
    </source>
</evidence>
<comment type="subcellular location">
    <subcellularLocation>
        <location evidence="1">Membrane</location>
        <topology evidence="1">Single-pass type I membrane protein</topology>
    </subcellularLocation>
</comment>
<dbReference type="EnsemblPlants" id="ORUFI01G24660.1">
    <property type="protein sequence ID" value="ORUFI01G24660.1"/>
    <property type="gene ID" value="ORUFI01G24660"/>
</dbReference>
<feature type="domain" description="Leucine-rich repeat-containing N-terminal plant-type" evidence="9">
    <location>
        <begin position="37"/>
        <end position="74"/>
    </location>
</feature>
<dbReference type="Proteomes" id="UP000008022">
    <property type="component" value="Unassembled WGS sequence"/>
</dbReference>
<evidence type="ECO:0000256" key="6">
    <source>
        <dbReference type="ARBA" id="ARBA00022989"/>
    </source>
</evidence>
<evidence type="ECO:0000256" key="5">
    <source>
        <dbReference type="ARBA" id="ARBA00022737"/>
    </source>
</evidence>
<evidence type="ECO:0000259" key="9">
    <source>
        <dbReference type="Pfam" id="PF08263"/>
    </source>
</evidence>
<keyword evidence="8" id="KW-0325">Glycoprotein</keyword>
<keyword evidence="7" id="KW-0472">Membrane</keyword>
<dbReference type="InterPro" id="IPR032675">
    <property type="entry name" value="LRR_dom_sf"/>
</dbReference>
<dbReference type="eggNOG" id="KOG0619">
    <property type="taxonomic scope" value="Eukaryota"/>
</dbReference>
<dbReference type="PANTHER" id="PTHR48063">
    <property type="entry name" value="LRR RECEPTOR-LIKE KINASE"/>
    <property type="match status" value="1"/>
</dbReference>
<keyword evidence="6" id="KW-1133">Transmembrane helix</keyword>
<evidence type="ECO:0000256" key="1">
    <source>
        <dbReference type="ARBA" id="ARBA00004479"/>
    </source>
</evidence>
<keyword evidence="2" id="KW-0433">Leucine-rich repeat</keyword>
<dbReference type="GO" id="GO:0016020">
    <property type="term" value="C:membrane"/>
    <property type="evidence" value="ECO:0007669"/>
    <property type="project" value="UniProtKB-SubCell"/>
</dbReference>
<dbReference type="STRING" id="4529.A0A0E0MYZ0"/>
<evidence type="ECO:0000256" key="3">
    <source>
        <dbReference type="ARBA" id="ARBA00022692"/>
    </source>
</evidence>
<evidence type="ECO:0000256" key="4">
    <source>
        <dbReference type="ARBA" id="ARBA00022729"/>
    </source>
</evidence>
<dbReference type="OMA" id="AISYSCF"/>
<organism evidence="10 11">
    <name type="scientific">Oryza rufipogon</name>
    <name type="common">Brownbeard rice</name>
    <name type="synonym">Asian wild rice</name>
    <dbReference type="NCBI Taxonomy" id="4529"/>
    <lineage>
        <taxon>Eukaryota</taxon>
        <taxon>Viridiplantae</taxon>
        <taxon>Streptophyta</taxon>
        <taxon>Embryophyta</taxon>
        <taxon>Tracheophyta</taxon>
        <taxon>Spermatophyta</taxon>
        <taxon>Magnoliopsida</taxon>
        <taxon>Liliopsida</taxon>
        <taxon>Poales</taxon>
        <taxon>Poaceae</taxon>
        <taxon>BOP clade</taxon>
        <taxon>Oryzoideae</taxon>
        <taxon>Oryzeae</taxon>
        <taxon>Oryzinae</taxon>
        <taxon>Oryza</taxon>
    </lineage>
</organism>
<dbReference type="InterPro" id="IPR046956">
    <property type="entry name" value="RLP23-like"/>
</dbReference>
<reference evidence="11" key="1">
    <citation type="submission" date="2013-06" db="EMBL/GenBank/DDBJ databases">
        <authorList>
            <person name="Zhao Q."/>
        </authorList>
    </citation>
    <scope>NUCLEOTIDE SEQUENCE</scope>
    <source>
        <strain evidence="11">cv. W1943</strain>
    </source>
</reference>
<dbReference type="InterPro" id="IPR013210">
    <property type="entry name" value="LRR_N_plant-typ"/>
</dbReference>
<dbReference type="AlphaFoldDB" id="A0A0E0MYZ0"/>
<dbReference type="Gramene" id="ORUFI01G24660.1">
    <property type="protein sequence ID" value="ORUFI01G24660.1"/>
    <property type="gene ID" value="ORUFI01G24660"/>
</dbReference>
<evidence type="ECO:0000256" key="2">
    <source>
        <dbReference type="ARBA" id="ARBA00022614"/>
    </source>
</evidence>
<proteinExistence type="predicted"/>
<name>A0A0E0MYZ0_ORYRU</name>
<reference evidence="10" key="2">
    <citation type="submission" date="2015-06" db="UniProtKB">
        <authorList>
            <consortium name="EnsemblPlants"/>
        </authorList>
    </citation>
    <scope>IDENTIFICATION</scope>
</reference>